<accession>A0ABN2B868</accession>
<dbReference type="RefSeq" id="WP_344176282.1">
    <property type="nucleotide sequence ID" value="NZ_BAAANC010000002.1"/>
</dbReference>
<keyword evidence="4" id="KW-1185">Reference proteome</keyword>
<evidence type="ECO:0000259" key="2">
    <source>
        <dbReference type="Pfam" id="PF00534"/>
    </source>
</evidence>
<reference evidence="3 4" key="1">
    <citation type="journal article" date="2019" name="Int. J. Syst. Evol. Microbiol.">
        <title>The Global Catalogue of Microorganisms (GCM) 10K type strain sequencing project: providing services to taxonomists for standard genome sequencing and annotation.</title>
        <authorList>
            <consortium name="The Broad Institute Genomics Platform"/>
            <consortium name="The Broad Institute Genome Sequencing Center for Infectious Disease"/>
            <person name="Wu L."/>
            <person name="Ma J."/>
        </authorList>
    </citation>
    <scope>NUCLEOTIDE SEQUENCE [LARGE SCALE GENOMIC DNA]</scope>
    <source>
        <strain evidence="3 4">JCM 14303</strain>
    </source>
</reference>
<dbReference type="Gene3D" id="3.40.50.2000">
    <property type="entry name" value="Glycogen Phosphorylase B"/>
    <property type="match status" value="1"/>
</dbReference>
<dbReference type="Proteomes" id="UP001500363">
    <property type="component" value="Unassembled WGS sequence"/>
</dbReference>
<dbReference type="Pfam" id="PF00534">
    <property type="entry name" value="Glycos_transf_1"/>
    <property type="match status" value="1"/>
</dbReference>
<evidence type="ECO:0000313" key="3">
    <source>
        <dbReference type="EMBL" id="GAA1534405.1"/>
    </source>
</evidence>
<proteinExistence type="predicted"/>
<evidence type="ECO:0000256" key="1">
    <source>
        <dbReference type="ARBA" id="ARBA00022679"/>
    </source>
</evidence>
<evidence type="ECO:0000313" key="4">
    <source>
        <dbReference type="Proteomes" id="UP001500363"/>
    </source>
</evidence>
<dbReference type="InterPro" id="IPR001296">
    <property type="entry name" value="Glyco_trans_1"/>
</dbReference>
<comment type="caution">
    <text evidence="3">The sequence shown here is derived from an EMBL/GenBank/DDBJ whole genome shotgun (WGS) entry which is preliminary data.</text>
</comment>
<dbReference type="SUPFAM" id="SSF53756">
    <property type="entry name" value="UDP-Glycosyltransferase/glycogen phosphorylase"/>
    <property type="match status" value="1"/>
</dbReference>
<name>A0ABN2B868_9ACTN</name>
<sequence length="319" mass="35750">MRVLAWHVHAAWMTSFVQGPHDYFVPVLPDRGPDGLGRAQTYDWPDSVREVTPEQVRTDEYDVVLLQRPSEVELFERWSGRSVGEHGVPAVYVEHNTPRGDVNDWIHPLAKRSDIPVVHVTEFNRSMWDNGVAPTVVVEHGVPDYGYRYTGELDTLVVSVNEPVRRWRVAGTDLVARIAEQVPVSVYGMKTDELTGRITSGLAGVDNLSQDELHDQMAKHFGYLHPYRWTSLGLSLIEAMTLGLPVLVLAATAAPEAVPAEAGVVSSDVELLGRTALRWLADPDEARETGQRAREHALQHFGLGRFLDDWERLLKEVAR</sequence>
<protein>
    <submittedName>
        <fullName evidence="3">Glycosyltransferase</fullName>
    </submittedName>
</protein>
<dbReference type="EMBL" id="BAAANC010000002">
    <property type="protein sequence ID" value="GAA1534405.1"/>
    <property type="molecule type" value="Genomic_DNA"/>
</dbReference>
<keyword evidence="1" id="KW-0808">Transferase</keyword>
<organism evidence="3 4">
    <name type="scientific">Kribbella lupini</name>
    <dbReference type="NCBI Taxonomy" id="291602"/>
    <lineage>
        <taxon>Bacteria</taxon>
        <taxon>Bacillati</taxon>
        <taxon>Actinomycetota</taxon>
        <taxon>Actinomycetes</taxon>
        <taxon>Propionibacteriales</taxon>
        <taxon>Kribbellaceae</taxon>
        <taxon>Kribbella</taxon>
    </lineage>
</organism>
<feature type="domain" description="Glycosyl transferase family 1" evidence="2">
    <location>
        <begin position="221"/>
        <end position="295"/>
    </location>
</feature>
<gene>
    <name evidence="3" type="ORF">GCM10009741_41010</name>
</gene>